<name>A0A0V1LBW6_9BILA</name>
<dbReference type="Proteomes" id="UP000054721">
    <property type="component" value="Unassembled WGS sequence"/>
</dbReference>
<dbReference type="EMBL" id="JYDW01000087">
    <property type="protein sequence ID" value="KRZ56812.1"/>
    <property type="molecule type" value="Genomic_DNA"/>
</dbReference>
<sequence length="122" mass="13726">MKETRILDAAGYISSFHKVLQFMHAVDHYQLAANYVITFGEIPIVCIGTFCGCMSLVGKIDPESEHPSTAGQMGLKLLKQQFTHTSTRHNLLFCNNHGLTRWHGPKLQFLTRHEKSTSLVVV</sequence>
<keyword evidence="2" id="KW-1185">Reference proteome</keyword>
<accession>A0A0V1LBW6</accession>
<organism evidence="1 2">
    <name type="scientific">Trichinella nativa</name>
    <dbReference type="NCBI Taxonomy" id="6335"/>
    <lineage>
        <taxon>Eukaryota</taxon>
        <taxon>Metazoa</taxon>
        <taxon>Ecdysozoa</taxon>
        <taxon>Nematoda</taxon>
        <taxon>Enoplea</taxon>
        <taxon>Dorylaimia</taxon>
        <taxon>Trichinellida</taxon>
        <taxon>Trichinellidae</taxon>
        <taxon>Trichinella</taxon>
    </lineage>
</organism>
<comment type="caution">
    <text evidence="1">The sequence shown here is derived from an EMBL/GenBank/DDBJ whole genome shotgun (WGS) entry which is preliminary data.</text>
</comment>
<protein>
    <submittedName>
        <fullName evidence="1">Uncharacterized protein</fullName>
    </submittedName>
</protein>
<reference evidence="1 2" key="1">
    <citation type="submission" date="2015-05" db="EMBL/GenBank/DDBJ databases">
        <title>Evolution of Trichinella species and genotypes.</title>
        <authorList>
            <person name="Korhonen P.K."/>
            <person name="Edoardo P."/>
            <person name="Giuseppe L.R."/>
            <person name="Gasser R.B."/>
        </authorList>
    </citation>
    <scope>NUCLEOTIDE SEQUENCE [LARGE SCALE GENOMIC DNA]</scope>
    <source>
        <strain evidence="1">ISS10</strain>
    </source>
</reference>
<evidence type="ECO:0000313" key="2">
    <source>
        <dbReference type="Proteomes" id="UP000054721"/>
    </source>
</evidence>
<evidence type="ECO:0000313" key="1">
    <source>
        <dbReference type="EMBL" id="KRZ56812.1"/>
    </source>
</evidence>
<gene>
    <name evidence="1" type="ORF">T02_379</name>
</gene>
<dbReference type="OrthoDB" id="10248838at2759"/>
<proteinExistence type="predicted"/>
<dbReference type="AlphaFoldDB" id="A0A0V1LBW6"/>